<reference evidence="2" key="1">
    <citation type="submission" date="2022-03" db="EMBL/GenBank/DDBJ databases">
        <authorList>
            <person name="Martin H S."/>
        </authorList>
    </citation>
    <scope>NUCLEOTIDE SEQUENCE</scope>
</reference>
<evidence type="ECO:0000256" key="1">
    <source>
        <dbReference type="SAM" id="MobiDB-lite"/>
    </source>
</evidence>
<gene>
    <name evidence="2" type="ORF">IPOD504_LOCUS17596</name>
</gene>
<feature type="non-terminal residue" evidence="2">
    <location>
        <position position="223"/>
    </location>
</feature>
<evidence type="ECO:0000313" key="2">
    <source>
        <dbReference type="EMBL" id="CAH2077205.1"/>
    </source>
</evidence>
<evidence type="ECO:0000313" key="3">
    <source>
        <dbReference type="Proteomes" id="UP000837857"/>
    </source>
</evidence>
<organism evidence="2 3">
    <name type="scientific">Iphiclides podalirius</name>
    <name type="common">scarce swallowtail</name>
    <dbReference type="NCBI Taxonomy" id="110791"/>
    <lineage>
        <taxon>Eukaryota</taxon>
        <taxon>Metazoa</taxon>
        <taxon>Ecdysozoa</taxon>
        <taxon>Arthropoda</taxon>
        <taxon>Hexapoda</taxon>
        <taxon>Insecta</taxon>
        <taxon>Pterygota</taxon>
        <taxon>Neoptera</taxon>
        <taxon>Endopterygota</taxon>
        <taxon>Lepidoptera</taxon>
        <taxon>Glossata</taxon>
        <taxon>Ditrysia</taxon>
        <taxon>Papilionoidea</taxon>
        <taxon>Papilionidae</taxon>
        <taxon>Papilioninae</taxon>
        <taxon>Iphiclides</taxon>
    </lineage>
</organism>
<feature type="region of interest" description="Disordered" evidence="1">
    <location>
        <begin position="188"/>
        <end position="223"/>
    </location>
</feature>
<accession>A0ABN8J6M2</accession>
<proteinExistence type="predicted"/>
<dbReference type="Proteomes" id="UP000837857">
    <property type="component" value="Chromosome 9"/>
</dbReference>
<protein>
    <submittedName>
        <fullName evidence="2">Uncharacterized protein</fullName>
    </submittedName>
</protein>
<name>A0ABN8J6M2_9NEOP</name>
<keyword evidence="3" id="KW-1185">Reference proteome</keyword>
<dbReference type="EMBL" id="OW152821">
    <property type="protein sequence ID" value="CAH2077205.1"/>
    <property type="molecule type" value="Genomic_DNA"/>
</dbReference>
<sequence>MSVILCEVSKKKEDTVGHLAAGSPRQLIDLILPLRHHFLFQLLGTVQEATTGKVAKAALPRIRLPGRGELSGDHRHVLLFTPCACYHSRIKKFSGSSIKAVRFDVASVYVLRASVFAVKQTHRSQRRQHSNHQHYYANIQSKRYCSILALNVVSKGECNLRAANTNGGMPPPLMDLARDRISTRDVRFHRNKSVTSAPPRTHPGPRHDEGSHRQVLINPRPLP</sequence>